<comment type="catalytic activity">
    <reaction evidence="4">
        <text>(S)-4-amino-5-oxopentanoate + tRNA(Glu) + NADP(+) = L-glutamyl-tRNA(Glu) + NADPH + H(+)</text>
        <dbReference type="Rhea" id="RHEA:12344"/>
        <dbReference type="Rhea" id="RHEA-COMP:9663"/>
        <dbReference type="Rhea" id="RHEA-COMP:9680"/>
        <dbReference type="ChEBI" id="CHEBI:15378"/>
        <dbReference type="ChEBI" id="CHEBI:57501"/>
        <dbReference type="ChEBI" id="CHEBI:57783"/>
        <dbReference type="ChEBI" id="CHEBI:58349"/>
        <dbReference type="ChEBI" id="CHEBI:78442"/>
        <dbReference type="ChEBI" id="CHEBI:78520"/>
        <dbReference type="EC" id="1.2.1.70"/>
    </reaction>
</comment>
<dbReference type="AlphaFoldDB" id="F4GHW6"/>
<dbReference type="InterPro" id="IPR036343">
    <property type="entry name" value="GluRdtase_N_sf"/>
</dbReference>
<dbReference type="Gene3D" id="3.40.50.720">
    <property type="entry name" value="NAD(P)-binding Rossmann-like Domain"/>
    <property type="match status" value="1"/>
</dbReference>
<dbReference type="GO" id="GO:0050661">
    <property type="term" value="F:NADP binding"/>
    <property type="evidence" value="ECO:0007669"/>
    <property type="project" value="InterPro"/>
</dbReference>
<dbReference type="Proteomes" id="UP000007939">
    <property type="component" value="Chromosome"/>
</dbReference>
<dbReference type="STRING" id="760011.Spico_0855"/>
<sequence>MTSRPDDAFPVMLCGIDHDSADNEMRDMFFLDDPKSRRMAVTVRSRLAAQGVVVLSTCNRTEVWVHGGNGDPFPHMCRAAGISPSRYQDLFYHKRGDEVVPYLFELASGMRSALYGETTIIPQIIHSIDIARATGAADGVLEQLFRQAVTAAKEVHSSLRLAAADETVASAVQRMVEKYLAPVSLSGEPVLVIGSGEMARLTARSLLGRGCRVTMTIRDMEKASALVPEGCTAVPYESRLEHVSGKRIIISATSGLHHTLRKTDLASYLGGPVLLIDLAMPVDIDPRVREDERVKLVSLRELDVDQPRRRELERQAHAILEPAWERFFAWWRFHAHEPDVRMMARDGAADTLWRLRGVLDGMDMDDDERTALRCAIEDSARKAFSHQLYSRRYAGLTRKEKISDTKSWN</sequence>
<protein>
    <recommendedName>
        <fullName evidence="4">Glutamyl-tRNA reductase</fullName>
        <shortName evidence="4">GluTR</shortName>
        <ecNumber evidence="4">1.2.1.70</ecNumber>
    </recommendedName>
</protein>
<gene>
    <name evidence="4" type="primary">hemA</name>
    <name evidence="7" type="ordered locus">Spico_0855</name>
</gene>
<dbReference type="KEGG" id="scc:Spico_0855"/>
<dbReference type="PANTHER" id="PTHR43013:SF1">
    <property type="entry name" value="GLUTAMYL-TRNA REDUCTASE"/>
    <property type="match status" value="1"/>
</dbReference>
<evidence type="ECO:0000259" key="6">
    <source>
        <dbReference type="Pfam" id="PF05201"/>
    </source>
</evidence>
<accession>F4GHW6</accession>
<dbReference type="EMBL" id="CP002659">
    <property type="protein sequence ID" value="AEC02079.1"/>
    <property type="molecule type" value="Genomic_DNA"/>
</dbReference>
<dbReference type="EC" id="1.2.1.70" evidence="4"/>
<dbReference type="HOGENOM" id="CLU_035113_1_0_12"/>
<feature type="binding site" evidence="4">
    <location>
        <position position="123"/>
    </location>
    <ligand>
        <name>substrate</name>
    </ligand>
</feature>
<feature type="binding site" evidence="4">
    <location>
        <position position="112"/>
    </location>
    <ligand>
        <name>substrate</name>
    </ligand>
</feature>
<feature type="domain" description="Glutamyl-tRNA reductase N-terminal" evidence="6">
    <location>
        <begin position="15"/>
        <end position="158"/>
    </location>
</feature>
<comment type="miscellaneous">
    <text evidence="4">During catalysis, the active site Cys acts as a nucleophile attacking the alpha-carbonyl group of tRNA-bound glutamate with the formation of a thioester intermediate between enzyme and glutamate, and the concomitant release of tRNA(Glu). The thioester intermediate is finally reduced by direct hydride transfer from NADPH, to form the product GSA.</text>
</comment>
<dbReference type="InterPro" id="IPR015895">
    <property type="entry name" value="4pyrrol_synth_GluRdtase_N"/>
</dbReference>
<organism evidence="7 8">
    <name type="scientific">Parasphaerochaeta coccoides (strain ATCC BAA-1237 / DSM 17374 / SPN1)</name>
    <name type="common">Sphaerochaeta coccoides</name>
    <dbReference type="NCBI Taxonomy" id="760011"/>
    <lineage>
        <taxon>Bacteria</taxon>
        <taxon>Pseudomonadati</taxon>
        <taxon>Spirochaetota</taxon>
        <taxon>Spirochaetia</taxon>
        <taxon>Spirochaetales</taxon>
        <taxon>Sphaerochaetaceae</taxon>
        <taxon>Parasphaerochaeta</taxon>
    </lineage>
</organism>
<feature type="binding site" evidence="4">
    <location>
        <begin position="57"/>
        <end position="60"/>
    </location>
    <ligand>
        <name>substrate</name>
    </ligand>
</feature>
<evidence type="ECO:0000256" key="2">
    <source>
        <dbReference type="ARBA" id="ARBA00023002"/>
    </source>
</evidence>
<dbReference type="InterPro" id="IPR006151">
    <property type="entry name" value="Shikm_DH/Glu-tRNA_Rdtase"/>
</dbReference>
<comment type="pathway">
    <text evidence="4">Porphyrin-containing compound metabolism; protoporphyrin-IX biosynthesis; 5-aminolevulinate from L-glutamyl-tRNA(Glu): step 1/2.</text>
</comment>
<name>F4GHW6_PARC1</name>
<comment type="function">
    <text evidence="4">Catalyzes the NADPH-dependent reduction of glutamyl-tRNA(Glu) to glutamate 1-semialdehyde (GSA).</text>
</comment>
<dbReference type="InterPro" id="IPR000343">
    <property type="entry name" value="4pyrrol_synth_GluRdtase"/>
</dbReference>
<evidence type="ECO:0000313" key="8">
    <source>
        <dbReference type="Proteomes" id="UP000007939"/>
    </source>
</evidence>
<feature type="binding site" evidence="4">
    <location>
        <begin position="194"/>
        <end position="199"/>
    </location>
    <ligand>
        <name>NADP(+)</name>
        <dbReference type="ChEBI" id="CHEBI:58349"/>
    </ligand>
</feature>
<feature type="domain" description="Quinate/shikimate 5-dehydrogenase/glutamyl-tRNA reductase" evidence="5">
    <location>
        <begin position="184"/>
        <end position="302"/>
    </location>
</feature>
<evidence type="ECO:0000313" key="7">
    <source>
        <dbReference type="EMBL" id="AEC02079.1"/>
    </source>
</evidence>
<dbReference type="eggNOG" id="COG0373">
    <property type="taxonomic scope" value="Bacteria"/>
</dbReference>
<dbReference type="Pfam" id="PF05201">
    <property type="entry name" value="GlutR_N"/>
    <property type="match status" value="1"/>
</dbReference>
<dbReference type="UniPathway" id="UPA00251">
    <property type="reaction ID" value="UER00316"/>
</dbReference>
<keyword evidence="3 4" id="KW-0627">Porphyrin biosynthesis</keyword>
<proteinExistence type="inferred from homology"/>
<keyword evidence="8" id="KW-1185">Reference proteome</keyword>
<comment type="domain">
    <text evidence="4">Possesses an unusual extended V-shaped dimeric structure with each monomer consisting of three distinct domains arranged along a curved 'spinal' alpha-helix. The N-terminal catalytic domain specifically recognizes the glutamate moiety of the substrate. The second domain is the NADPH-binding domain, and the third C-terminal domain is responsible for dimerization.</text>
</comment>
<dbReference type="GO" id="GO:0019353">
    <property type="term" value="P:protoporphyrinogen IX biosynthetic process from glutamate"/>
    <property type="evidence" value="ECO:0007669"/>
    <property type="project" value="TreeGrafter"/>
</dbReference>
<dbReference type="SUPFAM" id="SSF51735">
    <property type="entry name" value="NAD(P)-binding Rossmann-fold domains"/>
    <property type="match status" value="1"/>
</dbReference>
<evidence type="ECO:0000256" key="4">
    <source>
        <dbReference type="HAMAP-Rule" id="MF_00087"/>
    </source>
</evidence>
<dbReference type="Pfam" id="PF01488">
    <property type="entry name" value="Shikimate_DH"/>
    <property type="match status" value="1"/>
</dbReference>
<comment type="caution">
    <text evidence="4">Lacks conserved residue(s) required for the propagation of feature annotation.</text>
</comment>
<dbReference type="PANTHER" id="PTHR43013">
    <property type="entry name" value="GLUTAMYL-TRNA REDUCTASE"/>
    <property type="match status" value="1"/>
</dbReference>
<comment type="subunit">
    <text evidence="4">Homodimer.</text>
</comment>
<reference evidence="8" key="1">
    <citation type="submission" date="2011-04" db="EMBL/GenBank/DDBJ databases">
        <title>The complete genome of Spirochaeta coccoides DSM 17374.</title>
        <authorList>
            <person name="Lucas S."/>
            <person name="Copeland A."/>
            <person name="Lapidus A."/>
            <person name="Bruce D."/>
            <person name="Goodwin L."/>
            <person name="Pitluck S."/>
            <person name="Peters L."/>
            <person name="Kyrpides N."/>
            <person name="Mavromatis K."/>
            <person name="Pagani I."/>
            <person name="Ivanova N."/>
            <person name="Ovchinnikova G."/>
            <person name="Lu M."/>
            <person name="Detter J.C."/>
            <person name="Tapia R."/>
            <person name="Han C."/>
            <person name="Land M."/>
            <person name="Hauser L."/>
            <person name="Markowitz V."/>
            <person name="Cheng J.-F."/>
            <person name="Hugenholtz P."/>
            <person name="Woyke T."/>
            <person name="Wu D."/>
            <person name="Spring S."/>
            <person name="Schroeder M."/>
            <person name="Brambilla E."/>
            <person name="Klenk H.-P."/>
            <person name="Eisen J.A."/>
        </authorList>
    </citation>
    <scope>NUCLEOTIDE SEQUENCE [LARGE SCALE GENOMIC DNA]</scope>
    <source>
        <strain evidence="8">ATCC BAA-1237 / DSM 17374 / SPN1</strain>
    </source>
</reference>
<evidence type="ECO:0000259" key="5">
    <source>
        <dbReference type="Pfam" id="PF01488"/>
    </source>
</evidence>
<dbReference type="InterPro" id="IPR036291">
    <property type="entry name" value="NAD(P)-bd_dom_sf"/>
</dbReference>
<comment type="similarity">
    <text evidence="4">Belongs to the glutamyl-tRNA reductase family.</text>
</comment>
<keyword evidence="2 4" id="KW-0560">Oxidoreductase</keyword>
<dbReference type="OrthoDB" id="9796085at2"/>
<reference evidence="7 8" key="2">
    <citation type="journal article" date="2012" name="Stand. Genomic Sci.">
        <title>Complete genome sequence of the termite hindgut bacterium Spirochaeta coccoides type strain (SPN1(T)), reclassification in the genus Sphaerochaeta as Sphaerochaeta coccoides comb. nov. and emendations of the family Spirochaetaceae and the genus Sphaerochaeta.</title>
        <authorList>
            <person name="Abt B."/>
            <person name="Han C."/>
            <person name="Scheuner C."/>
            <person name="Lu M."/>
            <person name="Lapidus A."/>
            <person name="Nolan M."/>
            <person name="Lucas S."/>
            <person name="Hammon N."/>
            <person name="Deshpande S."/>
            <person name="Cheng J.F."/>
            <person name="Tapia R."/>
            <person name="Goodwin L.A."/>
            <person name="Pitluck S."/>
            <person name="Liolios K."/>
            <person name="Pagani I."/>
            <person name="Ivanova N."/>
            <person name="Mavromatis K."/>
            <person name="Mikhailova N."/>
            <person name="Huntemann M."/>
            <person name="Pati A."/>
            <person name="Chen A."/>
            <person name="Palaniappan K."/>
            <person name="Land M."/>
            <person name="Hauser L."/>
            <person name="Brambilla E.M."/>
            <person name="Rohde M."/>
            <person name="Spring S."/>
            <person name="Gronow S."/>
            <person name="Goker M."/>
            <person name="Woyke T."/>
            <person name="Bristow J."/>
            <person name="Eisen J.A."/>
            <person name="Markowitz V."/>
            <person name="Hugenholtz P."/>
            <person name="Kyrpides N.C."/>
            <person name="Klenk H.P."/>
            <person name="Detter J.C."/>
        </authorList>
    </citation>
    <scope>NUCLEOTIDE SEQUENCE [LARGE SCALE GENOMIC DNA]</scope>
    <source>
        <strain evidence="8">ATCC BAA-1237 / DSM 17374 / SPN1</strain>
    </source>
</reference>
<dbReference type="Gene3D" id="3.30.460.30">
    <property type="entry name" value="Glutamyl-tRNA reductase, N-terminal domain"/>
    <property type="match status" value="1"/>
</dbReference>
<evidence type="ECO:0000256" key="3">
    <source>
        <dbReference type="ARBA" id="ARBA00023244"/>
    </source>
</evidence>
<dbReference type="SUPFAM" id="SSF69742">
    <property type="entry name" value="Glutamyl tRNA-reductase catalytic, N-terminal domain"/>
    <property type="match status" value="1"/>
</dbReference>
<dbReference type="RefSeq" id="WP_013739475.1">
    <property type="nucleotide sequence ID" value="NC_015436.1"/>
</dbReference>
<evidence type="ECO:0000256" key="1">
    <source>
        <dbReference type="ARBA" id="ARBA00022857"/>
    </source>
</evidence>
<dbReference type="HAMAP" id="MF_00087">
    <property type="entry name" value="Glu_tRNA_reductase"/>
    <property type="match status" value="1"/>
</dbReference>
<dbReference type="GO" id="GO:0008883">
    <property type="term" value="F:glutamyl-tRNA reductase activity"/>
    <property type="evidence" value="ECO:0007669"/>
    <property type="project" value="UniProtKB-UniRule"/>
</dbReference>
<feature type="active site" description="Nucleophile" evidence="4">
    <location>
        <position position="58"/>
    </location>
</feature>
<keyword evidence="1 4" id="KW-0521">NADP</keyword>